<dbReference type="Pfam" id="PF01607">
    <property type="entry name" value="CBM_14"/>
    <property type="match status" value="2"/>
</dbReference>
<dbReference type="GO" id="GO:0008061">
    <property type="term" value="F:chitin binding"/>
    <property type="evidence" value="ECO:0007669"/>
    <property type="project" value="InterPro"/>
</dbReference>
<dbReference type="PROSITE" id="PS50940">
    <property type="entry name" value="CHIT_BIND_II"/>
    <property type="match status" value="3"/>
</dbReference>
<dbReference type="SMART" id="SM00494">
    <property type="entry name" value="ChtBD2"/>
    <property type="match status" value="3"/>
</dbReference>
<feature type="domain" description="Chitin-binding type-2" evidence="1">
    <location>
        <begin position="108"/>
        <end position="169"/>
    </location>
</feature>
<keyword evidence="3" id="KW-1185">Reference proteome</keyword>
<feature type="domain" description="Chitin-binding type-2" evidence="1">
    <location>
        <begin position="261"/>
        <end position="335"/>
    </location>
</feature>
<name>A0A8W8LT42_MAGGI</name>
<dbReference type="InterPro" id="IPR036508">
    <property type="entry name" value="Chitin-bd_dom_sf"/>
</dbReference>
<organism evidence="2 3">
    <name type="scientific">Magallana gigas</name>
    <name type="common">Pacific oyster</name>
    <name type="synonym">Crassostrea gigas</name>
    <dbReference type="NCBI Taxonomy" id="29159"/>
    <lineage>
        <taxon>Eukaryota</taxon>
        <taxon>Metazoa</taxon>
        <taxon>Spiralia</taxon>
        <taxon>Lophotrochozoa</taxon>
        <taxon>Mollusca</taxon>
        <taxon>Bivalvia</taxon>
        <taxon>Autobranchia</taxon>
        <taxon>Pteriomorphia</taxon>
        <taxon>Ostreida</taxon>
        <taxon>Ostreoidea</taxon>
        <taxon>Ostreidae</taxon>
        <taxon>Magallana</taxon>
    </lineage>
</organism>
<dbReference type="Proteomes" id="UP000005408">
    <property type="component" value="Unassembled WGS sequence"/>
</dbReference>
<dbReference type="AlphaFoldDB" id="A0A8W8LT42"/>
<dbReference type="SUPFAM" id="SSF57625">
    <property type="entry name" value="Invertebrate chitin-binding proteins"/>
    <property type="match status" value="2"/>
</dbReference>
<protein>
    <recommendedName>
        <fullName evidence="1">Chitin-binding type-2 domain-containing protein</fullName>
    </recommendedName>
</protein>
<proteinExistence type="predicted"/>
<feature type="domain" description="Chitin-binding type-2" evidence="1">
    <location>
        <begin position="473"/>
        <end position="528"/>
    </location>
</feature>
<dbReference type="InterPro" id="IPR002557">
    <property type="entry name" value="Chitin-bd_dom"/>
</dbReference>
<dbReference type="Gene3D" id="2.170.140.10">
    <property type="entry name" value="Chitin binding domain"/>
    <property type="match status" value="2"/>
</dbReference>
<dbReference type="EnsemblMetazoa" id="G29888.14">
    <property type="protein sequence ID" value="G29888.14:cds"/>
    <property type="gene ID" value="G29888"/>
</dbReference>
<evidence type="ECO:0000313" key="3">
    <source>
        <dbReference type="Proteomes" id="UP000005408"/>
    </source>
</evidence>
<evidence type="ECO:0000259" key="1">
    <source>
        <dbReference type="PROSITE" id="PS50940"/>
    </source>
</evidence>
<dbReference type="GO" id="GO:0005576">
    <property type="term" value="C:extracellular region"/>
    <property type="evidence" value="ECO:0007669"/>
    <property type="project" value="InterPro"/>
</dbReference>
<sequence length="531" mass="59798">MKTPWCCSTEASRKKPNVDDGAISTANLSRSTQIRVFLVIFTKGSETLNSQDRCHGDVNSNAKLQLDIAKLLDFSSKLRSVSGTLYGEHLALVSSAVTSVGVPVSKVQAVCRDHPLLVFPHADECQLYYNCSLTYSDVPPHLEQHMVECPYPSLFSTKSLRCENFTEVCCGMRKEVKDKCEYRIHSGSTSTCEWQYPSCSGKEDGYHQGYQGINAYFNCFQERLINTGTCEDDSLWNIYKIPYHGQCTNPFEVPFQDGGFLSSCEGKEDGNYRFEHDSYYRQQGDYFGVGRQCDAYYRCQRGVASAVKCPNGTVFESVSRSCKPGNHSIELGCQLYCNPNFKMWNGFPNNLAECPYPEQFSDVTHRCENFTKVTCGSRPQVKDYCKYWVQLFMNRHMGNCQAYHFSCAGLPDGFNEHPVKRPGPFYIICLQERVIAEGTCPRDTDWQAQMFPYNGKCTHRFAIPISWFKIGLLPDCSGKADGHYQYPTRPCDVYYKCEGGVATAVKCPPNTNFDTATRVCSVSASCSSAQL</sequence>
<reference evidence="2" key="1">
    <citation type="submission" date="2022-08" db="UniProtKB">
        <authorList>
            <consortium name="EnsemblMetazoa"/>
        </authorList>
    </citation>
    <scope>IDENTIFICATION</scope>
    <source>
        <strain evidence="2">05x7-T-G4-1.051#20</strain>
    </source>
</reference>
<accession>A0A8W8LT42</accession>
<evidence type="ECO:0000313" key="2">
    <source>
        <dbReference type="EnsemblMetazoa" id="G29888.14:cds"/>
    </source>
</evidence>